<proteinExistence type="predicted"/>
<comment type="caution">
    <text evidence="2">The sequence shown here is derived from an EMBL/GenBank/DDBJ whole genome shotgun (WGS) entry which is preliminary data.</text>
</comment>
<accession>A0A9P6LAJ0</accession>
<dbReference type="Proteomes" id="UP000736335">
    <property type="component" value="Unassembled WGS sequence"/>
</dbReference>
<dbReference type="OrthoDB" id="3312923at2759"/>
<gene>
    <name evidence="2" type="ORF">BJ322DRAFT_1018158</name>
</gene>
<feature type="compositionally biased region" description="Basic residues" evidence="1">
    <location>
        <begin position="24"/>
        <end position="33"/>
    </location>
</feature>
<dbReference type="EMBL" id="WIUZ02000003">
    <property type="protein sequence ID" value="KAF9789539.1"/>
    <property type="molecule type" value="Genomic_DNA"/>
</dbReference>
<evidence type="ECO:0000313" key="2">
    <source>
        <dbReference type="EMBL" id="KAF9789539.1"/>
    </source>
</evidence>
<dbReference type="InterPro" id="IPR046521">
    <property type="entry name" value="DUF6698"/>
</dbReference>
<sequence>MPNWKKLAKQRLLRDGLQDAAAGIKRKKCHNRQTKPSLHPNSHTQTTPTTSAVQPQQTRRPIPSRHSGKLLPFPHPEVLGEPPEVEYDHENMQTDPRYTGGFERNLENQECSDPDAIKEMECEERAIWLGKWFAHHYAAWVEDFELKELETYETLPMETQRDTSFRLGLRRFRNEVVSTLHTHAIRIFSITDIVTIDERDQSTQVAALRLNYTFLYGHGNVGLIEEFMRSDCMALRVILFGPAALDGPDQQKSRSIRAVLFNVKTVRKTLAAFIATVLWFLLIDSSVFHDKGAKEGYKKFYRDRMLQLERLHVDLPDIYNSWKEFMDANVFGQDEEEMGDPNEEAQKEYMDKFYADVEKKAHQTKGKGRADVVTSPSQSANGSEG</sequence>
<protein>
    <submittedName>
        <fullName evidence="2">Uncharacterized protein</fullName>
    </submittedName>
</protein>
<dbReference type="Pfam" id="PF20414">
    <property type="entry name" value="DUF6698"/>
    <property type="match status" value="1"/>
</dbReference>
<feature type="region of interest" description="Disordered" evidence="1">
    <location>
        <begin position="18"/>
        <end position="78"/>
    </location>
</feature>
<keyword evidence="3" id="KW-1185">Reference proteome</keyword>
<evidence type="ECO:0000313" key="3">
    <source>
        <dbReference type="Proteomes" id="UP000736335"/>
    </source>
</evidence>
<dbReference type="AlphaFoldDB" id="A0A9P6LAJ0"/>
<name>A0A9P6LAJ0_9AGAM</name>
<reference evidence="2" key="2">
    <citation type="submission" date="2020-11" db="EMBL/GenBank/DDBJ databases">
        <authorList>
            <consortium name="DOE Joint Genome Institute"/>
            <person name="Kuo A."/>
            <person name="Miyauchi S."/>
            <person name="Kiss E."/>
            <person name="Drula E."/>
            <person name="Kohler A."/>
            <person name="Sanchez-Garcia M."/>
            <person name="Andreopoulos B."/>
            <person name="Barry K.W."/>
            <person name="Bonito G."/>
            <person name="Buee M."/>
            <person name="Carver A."/>
            <person name="Chen C."/>
            <person name="Cichocki N."/>
            <person name="Clum A."/>
            <person name="Culley D."/>
            <person name="Crous P.W."/>
            <person name="Fauchery L."/>
            <person name="Girlanda M."/>
            <person name="Hayes R."/>
            <person name="Keri Z."/>
            <person name="Labutti K."/>
            <person name="Lipzen A."/>
            <person name="Lombard V."/>
            <person name="Magnuson J."/>
            <person name="Maillard F."/>
            <person name="Morin E."/>
            <person name="Murat C."/>
            <person name="Nolan M."/>
            <person name="Ohm R."/>
            <person name="Pangilinan J."/>
            <person name="Pereira M."/>
            <person name="Perotto S."/>
            <person name="Peter M."/>
            <person name="Riley R."/>
            <person name="Sitrit Y."/>
            <person name="Stielow B."/>
            <person name="Szollosi G."/>
            <person name="Zifcakova L."/>
            <person name="Stursova M."/>
            <person name="Spatafora J.W."/>
            <person name="Tedersoo L."/>
            <person name="Vaario L.-M."/>
            <person name="Yamada A."/>
            <person name="Yan M."/>
            <person name="Wang P."/>
            <person name="Xu J."/>
            <person name="Bruns T."/>
            <person name="Baldrian P."/>
            <person name="Vilgalys R."/>
            <person name="Henrissat B."/>
            <person name="Grigoriev I.V."/>
            <person name="Hibbett D."/>
            <person name="Nagy L.G."/>
            <person name="Martin F.M."/>
        </authorList>
    </citation>
    <scope>NUCLEOTIDE SEQUENCE</scope>
    <source>
        <strain evidence="2">UH-Tt-Lm1</strain>
    </source>
</reference>
<reference evidence="2" key="1">
    <citation type="journal article" date="2020" name="Nat. Commun.">
        <title>Large-scale genome sequencing of mycorrhizal fungi provides insights into the early evolution of symbiotic traits.</title>
        <authorList>
            <person name="Miyauchi S."/>
            <person name="Kiss E."/>
            <person name="Kuo A."/>
            <person name="Drula E."/>
            <person name="Kohler A."/>
            <person name="Sanchez-Garcia M."/>
            <person name="Morin E."/>
            <person name="Andreopoulos B."/>
            <person name="Barry K.W."/>
            <person name="Bonito G."/>
            <person name="Buee M."/>
            <person name="Carver A."/>
            <person name="Chen C."/>
            <person name="Cichocki N."/>
            <person name="Clum A."/>
            <person name="Culley D."/>
            <person name="Crous P.W."/>
            <person name="Fauchery L."/>
            <person name="Girlanda M."/>
            <person name="Hayes R.D."/>
            <person name="Keri Z."/>
            <person name="LaButti K."/>
            <person name="Lipzen A."/>
            <person name="Lombard V."/>
            <person name="Magnuson J."/>
            <person name="Maillard F."/>
            <person name="Murat C."/>
            <person name="Nolan M."/>
            <person name="Ohm R.A."/>
            <person name="Pangilinan J."/>
            <person name="Pereira M.F."/>
            <person name="Perotto S."/>
            <person name="Peter M."/>
            <person name="Pfister S."/>
            <person name="Riley R."/>
            <person name="Sitrit Y."/>
            <person name="Stielow J.B."/>
            <person name="Szollosi G."/>
            <person name="Zifcakova L."/>
            <person name="Stursova M."/>
            <person name="Spatafora J.W."/>
            <person name="Tedersoo L."/>
            <person name="Vaario L.M."/>
            <person name="Yamada A."/>
            <person name="Yan M."/>
            <person name="Wang P."/>
            <person name="Xu J."/>
            <person name="Bruns T."/>
            <person name="Baldrian P."/>
            <person name="Vilgalys R."/>
            <person name="Dunand C."/>
            <person name="Henrissat B."/>
            <person name="Grigoriev I.V."/>
            <person name="Hibbett D."/>
            <person name="Nagy L.G."/>
            <person name="Martin F.M."/>
        </authorList>
    </citation>
    <scope>NUCLEOTIDE SEQUENCE</scope>
    <source>
        <strain evidence="2">UH-Tt-Lm1</strain>
    </source>
</reference>
<feature type="compositionally biased region" description="Polar residues" evidence="1">
    <location>
        <begin position="374"/>
        <end position="385"/>
    </location>
</feature>
<feature type="compositionally biased region" description="Polar residues" evidence="1">
    <location>
        <begin position="34"/>
        <end position="59"/>
    </location>
</feature>
<evidence type="ECO:0000256" key="1">
    <source>
        <dbReference type="SAM" id="MobiDB-lite"/>
    </source>
</evidence>
<feature type="region of interest" description="Disordered" evidence="1">
    <location>
        <begin position="361"/>
        <end position="385"/>
    </location>
</feature>
<organism evidence="2 3">
    <name type="scientific">Thelephora terrestris</name>
    <dbReference type="NCBI Taxonomy" id="56493"/>
    <lineage>
        <taxon>Eukaryota</taxon>
        <taxon>Fungi</taxon>
        <taxon>Dikarya</taxon>
        <taxon>Basidiomycota</taxon>
        <taxon>Agaricomycotina</taxon>
        <taxon>Agaricomycetes</taxon>
        <taxon>Thelephorales</taxon>
        <taxon>Thelephoraceae</taxon>
        <taxon>Thelephora</taxon>
    </lineage>
</organism>